<dbReference type="Pfam" id="PF00528">
    <property type="entry name" value="BPD_transp_1"/>
    <property type="match status" value="1"/>
</dbReference>
<comment type="similarity">
    <text evidence="7">Belongs to the binding-protein-dependent transport system permease family.</text>
</comment>
<dbReference type="KEGG" id="src:M271_47600"/>
<dbReference type="GO" id="GO:0005886">
    <property type="term" value="C:plasma membrane"/>
    <property type="evidence" value="ECO:0007669"/>
    <property type="project" value="UniProtKB-SubCell"/>
</dbReference>
<dbReference type="CDD" id="cd06261">
    <property type="entry name" value="TM_PBP2"/>
    <property type="match status" value="1"/>
</dbReference>
<feature type="transmembrane region" description="Helical" evidence="7">
    <location>
        <begin position="53"/>
        <end position="75"/>
    </location>
</feature>
<evidence type="ECO:0000256" key="7">
    <source>
        <dbReference type="RuleBase" id="RU363032"/>
    </source>
</evidence>
<evidence type="ECO:0000256" key="8">
    <source>
        <dbReference type="SAM" id="MobiDB-lite"/>
    </source>
</evidence>
<feature type="transmembrane region" description="Helical" evidence="7">
    <location>
        <begin position="111"/>
        <end position="137"/>
    </location>
</feature>
<evidence type="ECO:0000256" key="6">
    <source>
        <dbReference type="ARBA" id="ARBA00023136"/>
    </source>
</evidence>
<dbReference type="eggNOG" id="COG1175">
    <property type="taxonomic scope" value="Bacteria"/>
</dbReference>
<feature type="transmembrane region" description="Helical" evidence="7">
    <location>
        <begin position="149"/>
        <end position="170"/>
    </location>
</feature>
<dbReference type="RefSeq" id="WP_020874362.1">
    <property type="nucleotide sequence ID" value="NC_022785.1"/>
</dbReference>
<evidence type="ECO:0000256" key="4">
    <source>
        <dbReference type="ARBA" id="ARBA00022692"/>
    </source>
</evidence>
<gene>
    <name evidence="10" type="ORF">D3C57_147200</name>
</gene>
<evidence type="ECO:0000256" key="3">
    <source>
        <dbReference type="ARBA" id="ARBA00022475"/>
    </source>
</evidence>
<dbReference type="Gene3D" id="1.10.3720.10">
    <property type="entry name" value="MetI-like"/>
    <property type="match status" value="1"/>
</dbReference>
<dbReference type="PANTHER" id="PTHR43005:SF2">
    <property type="entry name" value="INTEGRAL MEMBRANE SUGAR TRANSPORT PROTEIN"/>
    <property type="match status" value="1"/>
</dbReference>
<organism evidence="10 11">
    <name type="scientific">Streptomyces rapamycinicus (strain ATCC 29253 / DSM 41530 / NRRL 5491 / AYB-994)</name>
    <name type="common">Streptomyces hygroscopicus (strain ATCC 29253)</name>
    <dbReference type="NCBI Taxonomy" id="1343740"/>
    <lineage>
        <taxon>Bacteria</taxon>
        <taxon>Bacillati</taxon>
        <taxon>Actinomycetota</taxon>
        <taxon>Actinomycetes</taxon>
        <taxon>Kitasatosporales</taxon>
        <taxon>Streptomycetaceae</taxon>
        <taxon>Streptomyces</taxon>
        <taxon>Streptomyces violaceusniger group</taxon>
    </lineage>
</organism>
<dbReference type="PANTHER" id="PTHR43005">
    <property type="entry name" value="BLR7065 PROTEIN"/>
    <property type="match status" value="1"/>
</dbReference>
<feature type="transmembrane region" description="Helical" evidence="7">
    <location>
        <begin position="307"/>
        <end position="330"/>
    </location>
</feature>
<comment type="caution">
    <text evidence="10">The sequence shown here is derived from an EMBL/GenBank/DDBJ whole genome shotgun (WGS) entry which is preliminary data.</text>
</comment>
<evidence type="ECO:0000313" key="11">
    <source>
        <dbReference type="Proteomes" id="UP000281594"/>
    </source>
</evidence>
<keyword evidence="2 7" id="KW-0813">Transport</keyword>
<keyword evidence="4 7" id="KW-0812">Transmembrane</keyword>
<feature type="region of interest" description="Disordered" evidence="8">
    <location>
        <begin position="9"/>
        <end position="45"/>
    </location>
</feature>
<dbReference type="HOGENOM" id="CLU_016047_0_3_11"/>
<reference evidence="10 11" key="1">
    <citation type="journal article" date="2018" name="J. Biol. Chem.">
        <title>Discovery of the actinoplanic acid pathway in Streptomyces rapamycinicus reveals a genetically conserved synergism with rapamycin.</title>
        <authorList>
            <person name="Mrak P."/>
            <person name="Krastel P."/>
            <person name="Pivk Lukancic P."/>
            <person name="Tao J."/>
            <person name="Pistorius D."/>
            <person name="Moore C.M."/>
        </authorList>
    </citation>
    <scope>NUCLEOTIDE SEQUENCE [LARGE SCALE GENOMIC DNA]</scope>
    <source>
        <strain evidence="10 11">NRRL 5491</strain>
    </source>
</reference>
<comment type="subcellular location">
    <subcellularLocation>
        <location evidence="1 7">Cell membrane</location>
        <topology evidence="1 7">Multi-pass membrane protein</topology>
    </subcellularLocation>
</comment>
<evidence type="ECO:0000256" key="2">
    <source>
        <dbReference type="ARBA" id="ARBA00022448"/>
    </source>
</evidence>
<evidence type="ECO:0000256" key="5">
    <source>
        <dbReference type="ARBA" id="ARBA00022989"/>
    </source>
</evidence>
<feature type="transmembrane region" description="Helical" evidence="7">
    <location>
        <begin position="209"/>
        <end position="227"/>
    </location>
</feature>
<protein>
    <submittedName>
        <fullName evidence="10">ABC transporter permease</fullName>
    </submittedName>
</protein>
<evidence type="ECO:0000313" key="10">
    <source>
        <dbReference type="EMBL" id="RLV72285.1"/>
    </source>
</evidence>
<accession>A0A0A0NMT3</accession>
<evidence type="ECO:0000256" key="1">
    <source>
        <dbReference type="ARBA" id="ARBA00004651"/>
    </source>
</evidence>
<dbReference type="SUPFAM" id="SSF161098">
    <property type="entry name" value="MetI-like"/>
    <property type="match status" value="1"/>
</dbReference>
<dbReference type="PROSITE" id="PS50928">
    <property type="entry name" value="ABC_TM1"/>
    <property type="match status" value="1"/>
</dbReference>
<dbReference type="InterPro" id="IPR000515">
    <property type="entry name" value="MetI-like"/>
</dbReference>
<dbReference type="EMBL" id="QYCY01000004">
    <property type="protein sequence ID" value="RLV72285.1"/>
    <property type="molecule type" value="Genomic_DNA"/>
</dbReference>
<name>A0A0A0NMT3_STRRN</name>
<proteinExistence type="inferred from homology"/>
<dbReference type="STRING" id="1343740.M271_47600"/>
<sequence length="339" mass="36691">MGHLAFFHRTPGHTPLRGKHRAPSLEQPRLTPGEGAPRRLVPRRESSSAGPRLVGIVLLAPALAAVLAVSLYPVLRTLWLSLHDAGFSTGSHFTGTANVSRLLGDDLFWNAWWRTVAFAFGTTLVETALGIGFALVLHQSFRGRGWARAAVLIPWAIPTVVTSRMFGWIFDGQSGVANYLLTRLHLTDGYINFLGDPHTALPTIGLADIWKTTPFMALLVLAALQTVPRELGESAKIDGASPWCTFRCVTLPVIAPALLIAALIRVLDAFRVFDLPYVLTGGGPADSTETLSTFGYKTLFSGLELGYGSMIATAAFVTEVLIAAGFAYYLSRRYRALEG</sequence>
<feature type="transmembrane region" description="Helical" evidence="7">
    <location>
        <begin position="248"/>
        <end position="267"/>
    </location>
</feature>
<evidence type="ECO:0000259" key="9">
    <source>
        <dbReference type="PROSITE" id="PS50928"/>
    </source>
</evidence>
<dbReference type="AlphaFoldDB" id="A0A0A0NMT3"/>
<keyword evidence="6 7" id="KW-0472">Membrane</keyword>
<dbReference type="GO" id="GO:0055085">
    <property type="term" value="P:transmembrane transport"/>
    <property type="evidence" value="ECO:0007669"/>
    <property type="project" value="InterPro"/>
</dbReference>
<dbReference type="InterPro" id="IPR035906">
    <property type="entry name" value="MetI-like_sf"/>
</dbReference>
<keyword evidence="5 7" id="KW-1133">Transmembrane helix</keyword>
<dbReference type="Proteomes" id="UP000281594">
    <property type="component" value="Unassembled WGS sequence"/>
</dbReference>
<keyword evidence="3" id="KW-1003">Cell membrane</keyword>
<feature type="domain" description="ABC transmembrane type-1" evidence="9">
    <location>
        <begin position="112"/>
        <end position="328"/>
    </location>
</feature>